<dbReference type="KEGG" id="chiz:HQ393_15105"/>
<evidence type="ECO:0000256" key="1">
    <source>
        <dbReference type="ARBA" id="ARBA00022729"/>
    </source>
</evidence>
<keyword evidence="5" id="KW-1185">Reference proteome</keyword>
<sequence>MRFWGILLGLLLAAAAYSGEPIKACGGESNWPPMSYIQAPSVKVEGLSADILRNIFVDPQVELRPWLRCLFEVQEAHQDIVMSAFKTPERETQFLFSRAYHSLTPSYIYARSRFSKPPIHSLADLSRYKVCALHGSATFYTKLPKEAVESSANNYTALMKKLAAGYCDVVVDMREVFLGFAKLDLLPVNIKEFPIAALPETEKYPIHFAVSRRHPEGAALIDRIDQALNNMQRSGQLAALIAQYQK</sequence>
<evidence type="ECO:0000313" key="4">
    <source>
        <dbReference type="EMBL" id="QLG89463.1"/>
    </source>
</evidence>
<accession>A0A7H9BLJ3</accession>
<organism evidence="4 5">
    <name type="scientific">Chitinibacter bivalviorum</name>
    <dbReference type="NCBI Taxonomy" id="2739434"/>
    <lineage>
        <taxon>Bacteria</taxon>
        <taxon>Pseudomonadati</taxon>
        <taxon>Pseudomonadota</taxon>
        <taxon>Betaproteobacteria</taxon>
        <taxon>Neisseriales</taxon>
        <taxon>Chitinibacteraceae</taxon>
        <taxon>Chitinibacter</taxon>
    </lineage>
</organism>
<protein>
    <submittedName>
        <fullName evidence="4">Transporter substrate-binding domain-containing protein</fullName>
    </submittedName>
</protein>
<dbReference type="InterPro" id="IPR001638">
    <property type="entry name" value="Solute-binding_3/MltF_N"/>
</dbReference>
<dbReference type="Pfam" id="PF00497">
    <property type="entry name" value="SBP_bac_3"/>
    <property type="match status" value="1"/>
</dbReference>
<dbReference type="Gene3D" id="3.40.190.10">
    <property type="entry name" value="Periplasmic binding protein-like II"/>
    <property type="match status" value="2"/>
</dbReference>
<dbReference type="PANTHER" id="PTHR35936:SF35">
    <property type="entry name" value="L-CYSTINE-BINDING PROTEIN TCYJ"/>
    <property type="match status" value="1"/>
</dbReference>
<dbReference type="EMBL" id="CP058627">
    <property type="protein sequence ID" value="QLG89463.1"/>
    <property type="molecule type" value="Genomic_DNA"/>
</dbReference>
<dbReference type="RefSeq" id="WP_179356109.1">
    <property type="nucleotide sequence ID" value="NZ_CP058627.1"/>
</dbReference>
<feature type="domain" description="Solute-binding protein family 3/N-terminal" evidence="3">
    <location>
        <begin position="25"/>
        <end position="244"/>
    </location>
</feature>
<keyword evidence="1 2" id="KW-0732">Signal</keyword>
<dbReference type="PANTHER" id="PTHR35936">
    <property type="entry name" value="MEMBRANE-BOUND LYTIC MUREIN TRANSGLYCOSYLASE F"/>
    <property type="match status" value="1"/>
</dbReference>
<evidence type="ECO:0000259" key="3">
    <source>
        <dbReference type="Pfam" id="PF00497"/>
    </source>
</evidence>
<evidence type="ECO:0000256" key="2">
    <source>
        <dbReference type="SAM" id="SignalP"/>
    </source>
</evidence>
<feature type="signal peptide" evidence="2">
    <location>
        <begin position="1"/>
        <end position="18"/>
    </location>
</feature>
<dbReference type="Proteomes" id="UP000509597">
    <property type="component" value="Chromosome"/>
</dbReference>
<gene>
    <name evidence="4" type="ORF">HQ393_15105</name>
</gene>
<reference evidence="4 5" key="1">
    <citation type="submission" date="2020-07" db="EMBL/GenBank/DDBJ databases">
        <title>Complete genome sequence of Chitinibacter sp. 2T18.</title>
        <authorList>
            <person name="Bae J.-W."/>
            <person name="Choi J.-W."/>
        </authorList>
    </citation>
    <scope>NUCLEOTIDE SEQUENCE [LARGE SCALE GENOMIC DNA]</scope>
    <source>
        <strain evidence="4 5">2T18</strain>
    </source>
</reference>
<dbReference type="AlphaFoldDB" id="A0A7H9BLJ3"/>
<dbReference type="SUPFAM" id="SSF53850">
    <property type="entry name" value="Periplasmic binding protein-like II"/>
    <property type="match status" value="1"/>
</dbReference>
<evidence type="ECO:0000313" key="5">
    <source>
        <dbReference type="Proteomes" id="UP000509597"/>
    </source>
</evidence>
<proteinExistence type="predicted"/>
<name>A0A7H9BLJ3_9NEIS</name>
<feature type="chain" id="PRO_5028845476" evidence="2">
    <location>
        <begin position="19"/>
        <end position="246"/>
    </location>
</feature>